<dbReference type="Proteomes" id="UP000186058">
    <property type="component" value="Unassembled WGS sequence"/>
</dbReference>
<feature type="transmembrane region" description="Helical" evidence="1">
    <location>
        <begin position="52"/>
        <end position="74"/>
    </location>
</feature>
<evidence type="ECO:0000313" key="2">
    <source>
        <dbReference type="EMBL" id="OKP81714.1"/>
    </source>
</evidence>
<organism evidence="2 3">
    <name type="scientific">Paenibacillus helianthi</name>
    <dbReference type="NCBI Taxonomy" id="1349432"/>
    <lineage>
        <taxon>Bacteria</taxon>
        <taxon>Bacillati</taxon>
        <taxon>Bacillota</taxon>
        <taxon>Bacilli</taxon>
        <taxon>Bacillales</taxon>
        <taxon>Paenibacillaceae</taxon>
        <taxon>Paenibacillus</taxon>
    </lineage>
</organism>
<evidence type="ECO:0000313" key="3">
    <source>
        <dbReference type="Proteomes" id="UP000186058"/>
    </source>
</evidence>
<evidence type="ECO:0000256" key="1">
    <source>
        <dbReference type="SAM" id="Phobius"/>
    </source>
</evidence>
<dbReference type="EMBL" id="LVWI01000075">
    <property type="protein sequence ID" value="OKP81714.1"/>
    <property type="molecule type" value="Genomic_DNA"/>
</dbReference>
<name>A0ABX3EHD4_9BACL</name>
<evidence type="ECO:0008006" key="4">
    <source>
        <dbReference type="Google" id="ProtNLM"/>
    </source>
</evidence>
<keyword evidence="1" id="KW-1133">Transmembrane helix</keyword>
<proteinExistence type="predicted"/>
<comment type="caution">
    <text evidence="2">The sequence shown here is derived from an EMBL/GenBank/DDBJ whole genome shotgun (WGS) entry which is preliminary data.</text>
</comment>
<sequence>MSIERQLVEEFKRDSRRCPSDLDTRIAAEYRQQVMQQRGKPSMFKTKKTPKFVLIAAIFIVLCGFGYAGSKLLFDDHTDKLSSNYKIEQKLQLIPEDVAKIRGSLAEVRTQLNPGETAVVYFKDHDLEAQGTPVVYGINKPVVLPVEEWRAALQEHHVGEKFPESILGAYRFVEGMETSPFQFTFGADAYTLLDEMKAESKKTGSEMLWRKTDVSEDITTTYTSVYRNAAGDSIYLTWQIADGAPGAKVFQLVPPGTVYEELQIGGLTAHYLKDSQSLFGESSVHQDVTWLSAGEGKSTAYHVQTDSRTVTKEQLIEAAKSLF</sequence>
<gene>
    <name evidence="2" type="ORF">A3844_25640</name>
</gene>
<keyword evidence="1" id="KW-0472">Membrane</keyword>
<keyword evidence="1" id="KW-0812">Transmembrane</keyword>
<dbReference type="RefSeq" id="WP_074108998.1">
    <property type="nucleotide sequence ID" value="NZ_LVWI01000075.1"/>
</dbReference>
<protein>
    <recommendedName>
        <fullName evidence="4">DUF4367 domain-containing protein</fullName>
    </recommendedName>
</protein>
<keyword evidence="3" id="KW-1185">Reference proteome</keyword>
<accession>A0ABX3EHD4</accession>
<reference evidence="2 3" key="1">
    <citation type="submission" date="2016-03" db="EMBL/GenBank/DDBJ databases">
        <authorList>
            <person name="Sant'Anna F.H."/>
            <person name="Ambrosini A."/>
            <person name="Souza R."/>
            <person name="Bach E."/>
            <person name="Fernandes G."/>
            <person name="Balsanelli E."/>
            <person name="Baura V.A."/>
            <person name="Souza E.M."/>
            <person name="Passaglia L."/>
        </authorList>
    </citation>
    <scope>NUCLEOTIDE SEQUENCE [LARGE SCALE GENOMIC DNA]</scope>
    <source>
        <strain evidence="2 3">P26E</strain>
    </source>
</reference>